<dbReference type="EMBL" id="WTFN01000074">
    <property type="protein sequence ID" value="MWK58899.1"/>
    <property type="molecule type" value="Genomic_DNA"/>
</dbReference>
<proteinExistence type="predicted"/>
<feature type="transmembrane region" description="Helical" evidence="2">
    <location>
        <begin position="102"/>
        <end position="121"/>
    </location>
</feature>
<keyword evidence="2" id="KW-1133">Transmembrane helix</keyword>
<evidence type="ECO:0000313" key="4">
    <source>
        <dbReference type="Proteomes" id="UP000461288"/>
    </source>
</evidence>
<evidence type="ECO:0000256" key="2">
    <source>
        <dbReference type="SAM" id="Phobius"/>
    </source>
</evidence>
<keyword evidence="2" id="KW-0812">Transmembrane</keyword>
<feature type="compositionally biased region" description="Acidic residues" evidence="1">
    <location>
        <begin position="41"/>
        <end position="60"/>
    </location>
</feature>
<comment type="caution">
    <text evidence="3">The sequence shown here is derived from an EMBL/GenBank/DDBJ whole genome shotgun (WGS) entry which is preliminary data.</text>
</comment>
<gene>
    <name evidence="3" type="ORF">GO594_23190</name>
</gene>
<dbReference type="AlphaFoldDB" id="A0A7X3HBL0"/>
<dbReference type="Proteomes" id="UP000461288">
    <property type="component" value="Unassembled WGS sequence"/>
</dbReference>
<evidence type="ECO:0000313" key="3">
    <source>
        <dbReference type="EMBL" id="MWK58899.1"/>
    </source>
</evidence>
<feature type="compositionally biased region" description="Pro residues" evidence="1">
    <location>
        <begin position="65"/>
        <end position="75"/>
    </location>
</feature>
<protein>
    <submittedName>
        <fullName evidence="3">Uncharacterized protein</fullName>
    </submittedName>
</protein>
<evidence type="ECO:0000256" key="1">
    <source>
        <dbReference type="SAM" id="MobiDB-lite"/>
    </source>
</evidence>
<keyword evidence="2" id="KW-0472">Membrane</keyword>
<sequence>MSDAIFKASLRQTLAYIDAYNVELLRAIETDFKDALQCPDGGDEGESEDEGAQGDVEGEESLTPPEEPPPPPPAPRTKHPPPEPPQPKAQAYQFELTRLPNWHFQLPFFAAVVATILLLFAR</sequence>
<accession>A0A7X3HBL0</accession>
<name>A0A7X3HBL0_9GAMM</name>
<dbReference type="RefSeq" id="WP_160482182.1">
    <property type="nucleotide sequence ID" value="NZ_WTFN01000074.1"/>
</dbReference>
<feature type="region of interest" description="Disordered" evidence="1">
    <location>
        <begin position="36"/>
        <end position="91"/>
    </location>
</feature>
<reference evidence="3 4" key="1">
    <citation type="submission" date="2019-12" db="EMBL/GenBank/DDBJ databases">
        <title>Draft genome sequence of Pseudomonas otitidis recovered from a chicken carcass.</title>
        <authorList>
            <person name="Vieira T.R."/>
            <person name="Oliviera E.F.C."/>
            <person name="Silva N.M.V."/>
            <person name="Sambrano G.E."/>
            <person name="Cibulski S.P."/>
            <person name="Cardoso M.R.I."/>
        </authorList>
    </citation>
    <scope>NUCLEOTIDE SEQUENCE [LARGE SCALE GENOMIC DNA]</scope>
    <source>
        <strain evidence="3 4">25_K</strain>
    </source>
</reference>
<organism evidence="3 4">
    <name type="scientific">Metapseudomonas otitidis</name>
    <dbReference type="NCBI Taxonomy" id="319939"/>
    <lineage>
        <taxon>Bacteria</taxon>
        <taxon>Pseudomonadati</taxon>
        <taxon>Pseudomonadota</taxon>
        <taxon>Gammaproteobacteria</taxon>
        <taxon>Pseudomonadales</taxon>
        <taxon>Pseudomonadaceae</taxon>
        <taxon>Metapseudomonas</taxon>
    </lineage>
</organism>